<gene>
    <name evidence="2" type="ORF">HAPAU_16520</name>
</gene>
<dbReference type="Proteomes" id="UP000075321">
    <property type="component" value="Unassembled WGS sequence"/>
</dbReference>
<keyword evidence="1" id="KW-0812">Transmembrane</keyword>
<name>A0A151AG11_9EURY</name>
<dbReference type="AlphaFoldDB" id="A0A151AG11"/>
<evidence type="ECO:0000256" key="1">
    <source>
        <dbReference type="SAM" id="Phobius"/>
    </source>
</evidence>
<protein>
    <submittedName>
        <fullName evidence="2">Uncharacterized protein</fullName>
    </submittedName>
</protein>
<comment type="caution">
    <text evidence="2">The sequence shown here is derived from an EMBL/GenBank/DDBJ whole genome shotgun (WGS) entry which is preliminary data.</text>
</comment>
<dbReference type="EMBL" id="LTAZ01000004">
    <property type="protein sequence ID" value="KYH26553.1"/>
    <property type="molecule type" value="Genomic_DNA"/>
</dbReference>
<keyword evidence="3" id="KW-1185">Reference proteome</keyword>
<evidence type="ECO:0000313" key="2">
    <source>
        <dbReference type="EMBL" id="KYH26553.1"/>
    </source>
</evidence>
<reference evidence="2 3" key="1">
    <citation type="submission" date="2016-02" db="EMBL/GenBank/DDBJ databases">
        <title>Genome sequence of Halalkalicoccus paucihalophilus DSM 24557.</title>
        <authorList>
            <person name="Poehlein A."/>
            <person name="Daniel R."/>
        </authorList>
    </citation>
    <scope>NUCLEOTIDE SEQUENCE [LARGE SCALE GENOMIC DNA]</scope>
    <source>
        <strain evidence="2 3">DSM 24557</strain>
    </source>
</reference>
<sequence>MTERDHEQRPRCPELTVVQLRIIKIVLSIVATLLSIWQAL</sequence>
<dbReference type="PATRIC" id="fig|1008153.3.peg.1676"/>
<dbReference type="RefSeq" id="WP_281177875.1">
    <property type="nucleotide sequence ID" value="NZ_LTAZ01000004.1"/>
</dbReference>
<organism evidence="2 3">
    <name type="scientific">Halalkalicoccus paucihalophilus</name>
    <dbReference type="NCBI Taxonomy" id="1008153"/>
    <lineage>
        <taxon>Archaea</taxon>
        <taxon>Methanobacteriati</taxon>
        <taxon>Methanobacteriota</taxon>
        <taxon>Stenosarchaea group</taxon>
        <taxon>Halobacteria</taxon>
        <taxon>Halobacteriales</taxon>
        <taxon>Halococcaceae</taxon>
        <taxon>Halalkalicoccus</taxon>
    </lineage>
</organism>
<feature type="transmembrane region" description="Helical" evidence="1">
    <location>
        <begin position="21"/>
        <end position="39"/>
    </location>
</feature>
<accession>A0A151AG11</accession>
<evidence type="ECO:0000313" key="3">
    <source>
        <dbReference type="Proteomes" id="UP000075321"/>
    </source>
</evidence>
<keyword evidence="1" id="KW-0472">Membrane</keyword>
<proteinExistence type="predicted"/>
<keyword evidence="1" id="KW-1133">Transmembrane helix</keyword>